<evidence type="ECO:0000313" key="2">
    <source>
        <dbReference type="EMBL" id="OOK67480.1"/>
    </source>
</evidence>
<evidence type="ECO:0000313" key="3">
    <source>
        <dbReference type="Proteomes" id="UP000189229"/>
    </source>
</evidence>
<organism evidence="2 3">
    <name type="scientific">Mycobacterium kansasii</name>
    <dbReference type="NCBI Taxonomy" id="1768"/>
    <lineage>
        <taxon>Bacteria</taxon>
        <taxon>Bacillati</taxon>
        <taxon>Actinomycetota</taxon>
        <taxon>Actinomycetes</taxon>
        <taxon>Mycobacteriales</taxon>
        <taxon>Mycobacteriaceae</taxon>
        <taxon>Mycobacterium</taxon>
    </lineage>
</organism>
<keyword evidence="2" id="KW-0418">Kinase</keyword>
<keyword evidence="1" id="KW-1133">Transmembrane helix</keyword>
<feature type="transmembrane region" description="Helical" evidence="1">
    <location>
        <begin position="41"/>
        <end position="63"/>
    </location>
</feature>
<dbReference type="EMBL" id="MVBM01000008">
    <property type="protein sequence ID" value="OOK67480.1"/>
    <property type="molecule type" value="Genomic_DNA"/>
</dbReference>
<dbReference type="AlphaFoldDB" id="A0A1V3WKJ5"/>
<keyword evidence="2" id="KW-0808">Transferase</keyword>
<protein>
    <submittedName>
        <fullName evidence="2">Putative two-component sensor kinase domain protein</fullName>
    </submittedName>
</protein>
<keyword evidence="1" id="KW-0812">Transmembrane</keyword>
<dbReference type="GO" id="GO:0016301">
    <property type="term" value="F:kinase activity"/>
    <property type="evidence" value="ECO:0007669"/>
    <property type="project" value="UniProtKB-KW"/>
</dbReference>
<accession>A0A1V3WKJ5</accession>
<comment type="caution">
    <text evidence="2">The sequence shown here is derived from an EMBL/GenBank/DDBJ whole genome shotgun (WGS) entry which is preliminary data.</text>
</comment>
<feature type="transmembrane region" description="Helical" evidence="1">
    <location>
        <begin position="7"/>
        <end position="26"/>
    </location>
</feature>
<proteinExistence type="predicted"/>
<evidence type="ECO:0000256" key="1">
    <source>
        <dbReference type="SAM" id="Phobius"/>
    </source>
</evidence>
<name>A0A1V3WKJ5_MYCKA</name>
<reference evidence="2 3" key="1">
    <citation type="submission" date="2017-02" db="EMBL/GenBank/DDBJ databases">
        <title>Complete genome sequences of Mycobacterium kansasii strains isolated from rhesus macaques.</title>
        <authorList>
            <person name="Panda A."/>
            <person name="Nagaraj S."/>
            <person name="Zhao X."/>
            <person name="Tettelin H."/>
            <person name="Detolla L.J."/>
        </authorList>
    </citation>
    <scope>NUCLEOTIDE SEQUENCE [LARGE SCALE GENOMIC DNA]</scope>
    <source>
        <strain evidence="2 3">11-3813</strain>
    </source>
</reference>
<sequence length="88" mass="9997">MNALCGIGIFAVVVFTTGLPLAYYAARYNIDLDLITRGSGFGYYGSVVTNVIFATFTFIFFALEARSWRRVSIWDCMSRCGWDTRSRR</sequence>
<dbReference type="Gene3D" id="1.10.4160.10">
    <property type="entry name" value="Hydantoin permease"/>
    <property type="match status" value="1"/>
</dbReference>
<dbReference type="Proteomes" id="UP000189229">
    <property type="component" value="Unassembled WGS sequence"/>
</dbReference>
<keyword evidence="1" id="KW-0472">Membrane</keyword>
<gene>
    <name evidence="2" type="ORF">BZL30_7885</name>
</gene>